<keyword evidence="2" id="KW-1185">Reference proteome</keyword>
<dbReference type="EMBL" id="KV417526">
    <property type="protein sequence ID" value="KZP24442.1"/>
    <property type="molecule type" value="Genomic_DNA"/>
</dbReference>
<evidence type="ECO:0000313" key="2">
    <source>
        <dbReference type="Proteomes" id="UP000076532"/>
    </source>
</evidence>
<protein>
    <submittedName>
        <fullName evidence="1">Uncharacterized protein</fullName>
    </submittedName>
</protein>
<gene>
    <name evidence="1" type="ORF">FIBSPDRAFT_951201</name>
</gene>
<dbReference type="Proteomes" id="UP000076532">
    <property type="component" value="Unassembled WGS sequence"/>
</dbReference>
<dbReference type="SUPFAM" id="SSF52440">
    <property type="entry name" value="PreATP-grasp domain"/>
    <property type="match status" value="1"/>
</dbReference>
<dbReference type="AlphaFoldDB" id="A0A166MXZ4"/>
<dbReference type="InterPro" id="IPR016185">
    <property type="entry name" value="PreATP-grasp_dom_sf"/>
</dbReference>
<reference evidence="1 2" key="1">
    <citation type="journal article" date="2016" name="Mol. Biol. Evol.">
        <title>Comparative Genomics of Early-Diverging Mushroom-Forming Fungi Provides Insights into the Origins of Lignocellulose Decay Capabilities.</title>
        <authorList>
            <person name="Nagy L.G."/>
            <person name="Riley R."/>
            <person name="Tritt A."/>
            <person name="Adam C."/>
            <person name="Daum C."/>
            <person name="Floudas D."/>
            <person name="Sun H."/>
            <person name="Yadav J.S."/>
            <person name="Pangilinan J."/>
            <person name="Larsson K.H."/>
            <person name="Matsuura K."/>
            <person name="Barry K."/>
            <person name="Labutti K."/>
            <person name="Kuo R."/>
            <person name="Ohm R.A."/>
            <person name="Bhattacharya S.S."/>
            <person name="Shirouzu T."/>
            <person name="Yoshinaga Y."/>
            <person name="Martin F.M."/>
            <person name="Grigoriev I.V."/>
            <person name="Hibbett D.S."/>
        </authorList>
    </citation>
    <scope>NUCLEOTIDE SEQUENCE [LARGE SCALE GENOMIC DNA]</scope>
    <source>
        <strain evidence="1 2">CBS 109695</strain>
    </source>
</reference>
<evidence type="ECO:0000313" key="1">
    <source>
        <dbReference type="EMBL" id="KZP24442.1"/>
    </source>
</evidence>
<sequence>MYTPQDTNTVSTDETVKLDDVSWVMSPERIVDIAKRTQSIDIYPGYGFPSEGFALTSLLSSRKLGRSNGSPRPTLRICSPTSSRSRMAFRSCQACT</sequence>
<name>A0A166MXZ4_9AGAM</name>
<organism evidence="1 2">
    <name type="scientific">Athelia psychrophila</name>
    <dbReference type="NCBI Taxonomy" id="1759441"/>
    <lineage>
        <taxon>Eukaryota</taxon>
        <taxon>Fungi</taxon>
        <taxon>Dikarya</taxon>
        <taxon>Basidiomycota</taxon>
        <taxon>Agaricomycotina</taxon>
        <taxon>Agaricomycetes</taxon>
        <taxon>Agaricomycetidae</taxon>
        <taxon>Atheliales</taxon>
        <taxon>Atheliaceae</taxon>
        <taxon>Athelia</taxon>
    </lineage>
</organism>
<proteinExistence type="predicted"/>
<accession>A0A166MXZ4</accession>
<dbReference type="Gene3D" id="3.40.50.20">
    <property type="match status" value="1"/>
</dbReference>